<dbReference type="AlphaFoldDB" id="A0A438AQP5"/>
<dbReference type="InterPro" id="IPR042099">
    <property type="entry name" value="ANL_N_sf"/>
</dbReference>
<dbReference type="InterPro" id="IPR050237">
    <property type="entry name" value="ATP-dep_AMP-bd_enzyme"/>
</dbReference>
<dbReference type="InterPro" id="IPR025110">
    <property type="entry name" value="AMP-bd_C"/>
</dbReference>
<dbReference type="PROSITE" id="PS00455">
    <property type="entry name" value="AMP_BINDING"/>
    <property type="match status" value="1"/>
</dbReference>
<proteinExistence type="inferred from homology"/>
<dbReference type="EMBL" id="RKLN01000006">
    <property type="protein sequence ID" value="RVW00942.1"/>
    <property type="molecule type" value="Genomic_DNA"/>
</dbReference>
<keyword evidence="2 5" id="KW-0436">Ligase</keyword>
<dbReference type="OrthoDB" id="9803968at2"/>
<accession>A0A438AQP5</accession>
<dbReference type="Proteomes" id="UP000284333">
    <property type="component" value="Unassembled WGS sequence"/>
</dbReference>
<dbReference type="GO" id="GO:0016878">
    <property type="term" value="F:acid-thiol ligase activity"/>
    <property type="evidence" value="ECO:0007669"/>
    <property type="project" value="UniProtKB-ARBA"/>
</dbReference>
<dbReference type="Gene3D" id="3.40.50.12780">
    <property type="entry name" value="N-terminal domain of ligase-like"/>
    <property type="match status" value="1"/>
</dbReference>
<name>A0A438AQP5_9NOCA</name>
<protein>
    <submittedName>
        <fullName evidence="5">Long-chain-fatty-acid--CoA ligase</fullName>
    </submittedName>
</protein>
<reference evidence="5 6" key="1">
    <citation type="submission" date="2018-11" db="EMBL/GenBank/DDBJ databases">
        <title>Rhodococcus spongicola sp. nov. and Rhodococcus xishaensis sp. nov. from marine sponges.</title>
        <authorList>
            <person name="Li L."/>
            <person name="Lin H.W."/>
        </authorList>
    </citation>
    <scope>NUCLEOTIDE SEQUENCE [LARGE SCALE GENOMIC DNA]</scope>
    <source>
        <strain evidence="5 6">LHW50502</strain>
    </source>
</reference>
<dbReference type="FunFam" id="3.30.300.30:FF:000008">
    <property type="entry name" value="2,3-dihydroxybenzoate-AMP ligase"/>
    <property type="match status" value="1"/>
</dbReference>
<dbReference type="RefSeq" id="WP_127948271.1">
    <property type="nucleotide sequence ID" value="NZ_RKLN01000006.1"/>
</dbReference>
<comment type="caution">
    <text evidence="5">The sequence shown here is derived from an EMBL/GenBank/DDBJ whole genome shotgun (WGS) entry which is preliminary data.</text>
</comment>
<dbReference type="InterPro" id="IPR045851">
    <property type="entry name" value="AMP-bd_C_sf"/>
</dbReference>
<evidence type="ECO:0000256" key="1">
    <source>
        <dbReference type="ARBA" id="ARBA00006432"/>
    </source>
</evidence>
<dbReference type="Pfam" id="PF13193">
    <property type="entry name" value="AMP-binding_C"/>
    <property type="match status" value="1"/>
</dbReference>
<dbReference type="NCBIfam" id="NF004837">
    <property type="entry name" value="PRK06187.1"/>
    <property type="match status" value="1"/>
</dbReference>
<evidence type="ECO:0000313" key="6">
    <source>
        <dbReference type="Proteomes" id="UP000284333"/>
    </source>
</evidence>
<dbReference type="PANTHER" id="PTHR43767:SF1">
    <property type="entry name" value="NONRIBOSOMAL PEPTIDE SYNTHASE PES1 (EUROFUNG)-RELATED"/>
    <property type="match status" value="1"/>
</dbReference>
<evidence type="ECO:0000256" key="2">
    <source>
        <dbReference type="ARBA" id="ARBA00022598"/>
    </source>
</evidence>
<evidence type="ECO:0000259" key="4">
    <source>
        <dbReference type="Pfam" id="PF13193"/>
    </source>
</evidence>
<dbReference type="CDD" id="cd17631">
    <property type="entry name" value="FACL_FadD13-like"/>
    <property type="match status" value="1"/>
</dbReference>
<feature type="domain" description="AMP-binding enzyme C-terminal" evidence="4">
    <location>
        <begin position="443"/>
        <end position="520"/>
    </location>
</feature>
<sequence length="536" mass="57222">MVTSAAVPASLLEAQRSRRNNWNSQVARHAQMIPDRIALRFQGASVTWSTLHTRVEKFADALSRRGVGFGDRVLILMLNRPEYLEVVLATNVLGAIAVPVNFRMTVPEVAFLVRDSGARAVVADTTLAPLAAGVRSEVGGPELSIVVGGPADGDVSGDALGYEDLIAEVGATRPGIDVPDDTPALIMYTSGTTGRPKGAVLTHSNMAAQALTCIRAFQLNRTDDIGFCASPMFHIAALGAMTPNLMLGLTTVIYPVGAFDPNALLDVLEEEQATTVFLVPVQWQAVCAAQQAQPRKLKLRVISWGAAPASDTVLRAMAETFPDAANVAVFGQTEMSPVTCVLDGEDALRKLGSVGRVLPTVLARVVDDDMNDVAPGEVGEIVYRGPTTMLEYWQNPEATAEAFHGGWFHSGDLVRVDDEGFVYVVDRKKDMIISGGENIYCAEVENVLFSHPKVLEAAVIGRPDPRWGEVPVAVVALRPDAGGDLALEELQPLLDETLARYKHPKAVIHVDSLPRNASGKVLKGELRGGASAVVQG</sequence>
<dbReference type="Pfam" id="PF00501">
    <property type="entry name" value="AMP-binding"/>
    <property type="match status" value="1"/>
</dbReference>
<dbReference type="PANTHER" id="PTHR43767">
    <property type="entry name" value="LONG-CHAIN-FATTY-ACID--COA LIGASE"/>
    <property type="match status" value="1"/>
</dbReference>
<dbReference type="InterPro" id="IPR020845">
    <property type="entry name" value="AMP-binding_CS"/>
</dbReference>
<dbReference type="NCBIfam" id="NF005857">
    <property type="entry name" value="PRK07786.1"/>
    <property type="match status" value="1"/>
</dbReference>
<gene>
    <name evidence="5" type="ORF">EF834_16365</name>
</gene>
<keyword evidence="6" id="KW-1185">Reference proteome</keyword>
<dbReference type="SUPFAM" id="SSF56801">
    <property type="entry name" value="Acetyl-CoA synthetase-like"/>
    <property type="match status" value="1"/>
</dbReference>
<dbReference type="InterPro" id="IPR000873">
    <property type="entry name" value="AMP-dep_synth/lig_dom"/>
</dbReference>
<feature type="domain" description="AMP-dependent synthetase/ligase" evidence="3">
    <location>
        <begin position="27"/>
        <end position="393"/>
    </location>
</feature>
<organism evidence="5 6">
    <name type="scientific">Rhodococcus spongiicola</name>
    <dbReference type="NCBI Taxonomy" id="2487352"/>
    <lineage>
        <taxon>Bacteria</taxon>
        <taxon>Bacillati</taxon>
        <taxon>Actinomycetota</taxon>
        <taxon>Actinomycetes</taxon>
        <taxon>Mycobacteriales</taxon>
        <taxon>Nocardiaceae</taxon>
        <taxon>Rhodococcus</taxon>
    </lineage>
</organism>
<comment type="similarity">
    <text evidence="1">Belongs to the ATP-dependent AMP-binding enzyme family.</text>
</comment>
<evidence type="ECO:0000313" key="5">
    <source>
        <dbReference type="EMBL" id="RVW00942.1"/>
    </source>
</evidence>
<dbReference type="Gene3D" id="3.30.300.30">
    <property type="match status" value="1"/>
</dbReference>
<evidence type="ECO:0000259" key="3">
    <source>
        <dbReference type="Pfam" id="PF00501"/>
    </source>
</evidence>